<dbReference type="Proteomes" id="UP000321947">
    <property type="component" value="Unassembled WGS sequence"/>
</dbReference>
<dbReference type="EMBL" id="SSTD01008475">
    <property type="protein sequence ID" value="TYK15762.1"/>
    <property type="molecule type" value="Genomic_DNA"/>
</dbReference>
<dbReference type="AlphaFoldDB" id="A0A5A7SY07"/>
<keyword evidence="3" id="KW-0809">Transit peptide</keyword>
<dbReference type="EMBL" id="SSTE01020484">
    <property type="protein sequence ID" value="KAA0034157.1"/>
    <property type="molecule type" value="Genomic_DNA"/>
</dbReference>
<dbReference type="PANTHER" id="PTHR13068:SF31">
    <property type="entry name" value="TRANSCRIPTION TERMINATION FACTOR MTERF2, CHLOROPLASTIC-LIKE"/>
    <property type="match status" value="1"/>
</dbReference>
<dbReference type="FunFam" id="1.25.70.10:FF:000001">
    <property type="entry name" value="Mitochondrial transcription termination factor-like"/>
    <property type="match status" value="1"/>
</dbReference>
<evidence type="ECO:0000313" key="6">
    <source>
        <dbReference type="Proteomes" id="UP000321393"/>
    </source>
</evidence>
<evidence type="ECO:0000256" key="3">
    <source>
        <dbReference type="ARBA" id="ARBA00022946"/>
    </source>
</evidence>
<dbReference type="InterPro" id="IPR003690">
    <property type="entry name" value="MTERF"/>
</dbReference>
<gene>
    <name evidence="5" type="ORF">E5676_scaffold35G002660</name>
    <name evidence="4" type="ORF">E6C27_scaffold65G001480</name>
</gene>
<comment type="caution">
    <text evidence="4">The sequence shown here is derived from an EMBL/GenBank/DDBJ whole genome shotgun (WGS) entry which is preliminary data.</text>
</comment>
<reference evidence="6 7" key="1">
    <citation type="submission" date="2019-08" db="EMBL/GenBank/DDBJ databases">
        <title>Draft genome sequences of two oriental melons (Cucumis melo L. var makuwa).</title>
        <authorList>
            <person name="Kwon S.-Y."/>
        </authorList>
    </citation>
    <scope>NUCLEOTIDE SEQUENCE [LARGE SCALE GENOMIC DNA]</scope>
    <source>
        <strain evidence="7">cv. Chang Bougi</strain>
        <strain evidence="6">cv. SW 3</strain>
        <tissue evidence="4">Leaf</tissue>
    </source>
</reference>
<evidence type="ECO:0000313" key="7">
    <source>
        <dbReference type="Proteomes" id="UP000321947"/>
    </source>
</evidence>
<dbReference type="OrthoDB" id="637682at2759"/>
<keyword evidence="2" id="KW-0806">Transcription termination</keyword>
<dbReference type="GO" id="GO:0006353">
    <property type="term" value="P:DNA-templated transcription termination"/>
    <property type="evidence" value="ECO:0007669"/>
    <property type="project" value="UniProtKB-KW"/>
</dbReference>
<keyword evidence="2" id="KW-0805">Transcription regulation</keyword>
<accession>A0A5A7SY07</accession>
<evidence type="ECO:0000256" key="1">
    <source>
        <dbReference type="ARBA" id="ARBA00007692"/>
    </source>
</evidence>
<keyword evidence="2" id="KW-0804">Transcription</keyword>
<name>A0A5A7SY07_CUCMM</name>
<dbReference type="GO" id="GO:0003676">
    <property type="term" value="F:nucleic acid binding"/>
    <property type="evidence" value="ECO:0007669"/>
    <property type="project" value="InterPro"/>
</dbReference>
<sequence>MFKFSSTFLLHFIQKRFFNTVSTSTLPLASISTVEFLTNSCGLSSGSPTSAGRKLQFDEKNTQQYGAVIDFLKSHGFENTQIANLVSRRPSILQSKVSTNLKPRFEFLQEIGLVGPLLPKFILSTPWVLGSSLDSRLKPSFFFIKEILESDEQVTAAICRYPSLLVCDLKGNLKSNIDILASEGVPSRNIARMIVWKPRTITRKVDRMINAVKRVKELGIEPKACMFVYAVIVRLSMSDSTWKKKITVMKSLGWSEKEIFTAFKKDPTYLHCSEEKMRDVADFCFNTAKLDPGTVISYPMFFKLSVDKRLRLRYKVLEVLKVKNLLKNEKITLTGWFMQGEREFVKNNVVKHLDEIPNLMDIYRGNDASETKSVS</sequence>
<organism evidence="4 6">
    <name type="scientific">Cucumis melo var. makuwa</name>
    <name type="common">Oriental melon</name>
    <dbReference type="NCBI Taxonomy" id="1194695"/>
    <lineage>
        <taxon>Eukaryota</taxon>
        <taxon>Viridiplantae</taxon>
        <taxon>Streptophyta</taxon>
        <taxon>Embryophyta</taxon>
        <taxon>Tracheophyta</taxon>
        <taxon>Spermatophyta</taxon>
        <taxon>Magnoliopsida</taxon>
        <taxon>eudicotyledons</taxon>
        <taxon>Gunneridae</taxon>
        <taxon>Pentapetalae</taxon>
        <taxon>rosids</taxon>
        <taxon>fabids</taxon>
        <taxon>Cucurbitales</taxon>
        <taxon>Cucurbitaceae</taxon>
        <taxon>Benincaseae</taxon>
        <taxon>Cucumis</taxon>
    </lineage>
</organism>
<dbReference type="SMART" id="SM00733">
    <property type="entry name" value="Mterf"/>
    <property type="match status" value="7"/>
</dbReference>
<evidence type="ECO:0000313" key="4">
    <source>
        <dbReference type="EMBL" id="KAA0034157.1"/>
    </source>
</evidence>
<evidence type="ECO:0000313" key="5">
    <source>
        <dbReference type="EMBL" id="TYK15762.1"/>
    </source>
</evidence>
<dbReference type="Proteomes" id="UP000321393">
    <property type="component" value="Unassembled WGS sequence"/>
</dbReference>
<evidence type="ECO:0000256" key="2">
    <source>
        <dbReference type="ARBA" id="ARBA00022472"/>
    </source>
</evidence>
<dbReference type="Pfam" id="PF02536">
    <property type="entry name" value="mTERF"/>
    <property type="match status" value="2"/>
</dbReference>
<dbReference type="PANTHER" id="PTHR13068">
    <property type="entry name" value="CGI-12 PROTEIN-RELATED"/>
    <property type="match status" value="1"/>
</dbReference>
<dbReference type="InterPro" id="IPR038538">
    <property type="entry name" value="MTERF_sf"/>
</dbReference>
<proteinExistence type="inferred from homology"/>
<comment type="similarity">
    <text evidence="1">Belongs to the mTERF family.</text>
</comment>
<dbReference type="Gene3D" id="1.25.70.10">
    <property type="entry name" value="Transcription termination factor 3, mitochondrial"/>
    <property type="match status" value="1"/>
</dbReference>
<protein>
    <submittedName>
        <fullName evidence="4">Transcription termination factor MTERF8</fullName>
    </submittedName>
</protein>